<dbReference type="SMART" id="SM00053">
    <property type="entry name" value="DYNc"/>
    <property type="match status" value="1"/>
</dbReference>
<accession>A0AAV3AT23</accession>
<dbReference type="Proteomes" id="UP001181693">
    <property type="component" value="Unassembled WGS sequence"/>
</dbReference>
<dbReference type="InterPro" id="IPR020850">
    <property type="entry name" value="GED_dom"/>
</dbReference>
<evidence type="ECO:0000313" key="6">
    <source>
        <dbReference type="EMBL" id="DBA34531.1"/>
    </source>
</evidence>
<dbReference type="PANTHER" id="PTHR11566">
    <property type="entry name" value="DYNAMIN"/>
    <property type="match status" value="1"/>
</dbReference>
<evidence type="ECO:0000256" key="1">
    <source>
        <dbReference type="ARBA" id="ARBA00022741"/>
    </source>
</evidence>
<dbReference type="InterPro" id="IPR001401">
    <property type="entry name" value="Dynamin_GTPase"/>
</dbReference>
<dbReference type="PRINTS" id="PR00195">
    <property type="entry name" value="DYNAMIN"/>
</dbReference>
<keyword evidence="2" id="KW-0342">GTP-binding</keyword>
<protein>
    <submittedName>
        <fullName evidence="6">Uncharacterized protein</fullName>
    </submittedName>
</protein>
<dbReference type="GO" id="GO:0005874">
    <property type="term" value="C:microtubule"/>
    <property type="evidence" value="ECO:0007669"/>
    <property type="project" value="TreeGrafter"/>
</dbReference>
<feature type="domain" description="GED" evidence="4">
    <location>
        <begin position="365"/>
        <end position="454"/>
    </location>
</feature>
<keyword evidence="3" id="KW-0175">Coiled coil</keyword>
<feature type="coiled-coil region" evidence="3">
    <location>
        <begin position="416"/>
        <end position="446"/>
    </location>
</feature>
<dbReference type="GO" id="GO:0016185">
    <property type="term" value="P:synaptic vesicle budding from presynaptic endocytic zone membrane"/>
    <property type="evidence" value="ECO:0007669"/>
    <property type="project" value="TreeGrafter"/>
</dbReference>
<dbReference type="GO" id="GO:0005525">
    <property type="term" value="F:GTP binding"/>
    <property type="evidence" value="ECO:0007669"/>
    <property type="project" value="InterPro"/>
</dbReference>
<dbReference type="Pfam" id="PF02212">
    <property type="entry name" value="GED"/>
    <property type="match status" value="1"/>
</dbReference>
<evidence type="ECO:0000259" key="4">
    <source>
        <dbReference type="PROSITE" id="PS51388"/>
    </source>
</evidence>
<evidence type="ECO:0000256" key="2">
    <source>
        <dbReference type="ARBA" id="ARBA00023134"/>
    </source>
</evidence>
<dbReference type="Pfam" id="PF01031">
    <property type="entry name" value="Dynamin_M"/>
    <property type="match status" value="1"/>
</dbReference>
<keyword evidence="7" id="KW-1185">Reference proteome</keyword>
<dbReference type="GO" id="GO:0098793">
    <property type="term" value="C:presynapse"/>
    <property type="evidence" value="ECO:0007669"/>
    <property type="project" value="GOC"/>
</dbReference>
<organism evidence="6 7">
    <name type="scientific">Pyxicephalus adspersus</name>
    <name type="common">African bullfrog</name>
    <dbReference type="NCBI Taxonomy" id="30357"/>
    <lineage>
        <taxon>Eukaryota</taxon>
        <taxon>Metazoa</taxon>
        <taxon>Chordata</taxon>
        <taxon>Craniata</taxon>
        <taxon>Vertebrata</taxon>
        <taxon>Euteleostomi</taxon>
        <taxon>Amphibia</taxon>
        <taxon>Batrachia</taxon>
        <taxon>Anura</taxon>
        <taxon>Neobatrachia</taxon>
        <taxon>Ranoidea</taxon>
        <taxon>Pyxicephalidae</taxon>
        <taxon>Pyxicephalinae</taxon>
        <taxon>Pyxicephalus</taxon>
    </lineage>
</organism>
<sequence>MITKYIKRQETINLAVVPCNVDVATTEALEMAREVDPKGNRTLGILTKPDLVDKGTEQQVLCTVQNKVYPLKKGYMMVKCRGQKEIQDNISLQDALKKEKEFFTNHQDFRPLLDAGLATIPNLAERLSKELVTHIAKSLPNIKYQIKRKLQEAEDELNVIGGGLPDSDDERIQFLMKIITDFTAAIKEIVTGEQDGESEDLKLFKNLRKLFNSWDKDIKHSSLQFVHDLRKERNFYENYVRGRELLGFTNYRKMENMLHKQILTFQEPAIKMLHTISELVQKCFINEASKWFEKFGKLHEAAMDKIQDISRAQEQEAEKTITLQFEMEGIIYCQDSMYSKALSNERAEGTSGNKLQLQEQGQLTIDELACKMQAYLTEATTRLSNQIPLIIQHYVLKENSNKLHTQMLLLIQNKQNTHLLEETHELSEQRQKLKNQIQRLRLAQERVTKFTGHS</sequence>
<proteinExistence type="predicted"/>
<dbReference type="GO" id="GO:0005634">
    <property type="term" value="C:nucleus"/>
    <property type="evidence" value="ECO:0007669"/>
    <property type="project" value="TreeGrafter"/>
</dbReference>
<comment type="caution">
    <text evidence="6">The sequence shown here is derived from an EMBL/GenBank/DDBJ whole genome shotgun (WGS) entry which is preliminary data.</text>
</comment>
<dbReference type="CDD" id="cd08771">
    <property type="entry name" value="DLP_1"/>
    <property type="match status" value="1"/>
</dbReference>
<dbReference type="EMBL" id="DYDO01000001">
    <property type="protein sequence ID" value="DBA34531.1"/>
    <property type="molecule type" value="Genomic_DNA"/>
</dbReference>
<dbReference type="InterPro" id="IPR027417">
    <property type="entry name" value="P-loop_NTPase"/>
</dbReference>
<feature type="domain" description="Dynamin-type G" evidence="5">
    <location>
        <begin position="1"/>
        <end position="140"/>
    </location>
</feature>
<dbReference type="InterPro" id="IPR045063">
    <property type="entry name" value="Dynamin_N"/>
</dbReference>
<dbReference type="Gene3D" id="1.20.120.1240">
    <property type="entry name" value="Dynamin, middle domain"/>
    <property type="match status" value="1"/>
</dbReference>
<gene>
    <name evidence="6" type="ORF">GDO54_002082</name>
</gene>
<dbReference type="InterPro" id="IPR003130">
    <property type="entry name" value="GED"/>
</dbReference>
<evidence type="ECO:0000259" key="5">
    <source>
        <dbReference type="PROSITE" id="PS51718"/>
    </source>
</evidence>
<dbReference type="InterPro" id="IPR000375">
    <property type="entry name" value="Dynamin_stalk"/>
</dbReference>
<dbReference type="InterPro" id="IPR030381">
    <property type="entry name" value="G_DYNAMIN_dom"/>
</dbReference>
<dbReference type="GO" id="GO:0051607">
    <property type="term" value="P:defense response to virus"/>
    <property type="evidence" value="ECO:0007669"/>
    <property type="project" value="TreeGrafter"/>
</dbReference>
<evidence type="ECO:0000256" key="3">
    <source>
        <dbReference type="SAM" id="Coils"/>
    </source>
</evidence>
<dbReference type="GO" id="GO:0005886">
    <property type="term" value="C:plasma membrane"/>
    <property type="evidence" value="ECO:0007669"/>
    <property type="project" value="TreeGrafter"/>
</dbReference>
<name>A0AAV3AT23_PYXAD</name>
<reference evidence="6" key="1">
    <citation type="thesis" date="2020" institute="ProQuest LLC" country="789 East Eisenhower Parkway, Ann Arbor, MI, USA">
        <title>Comparative Genomics and Chromosome Evolution.</title>
        <authorList>
            <person name="Mudd A.B."/>
        </authorList>
    </citation>
    <scope>NUCLEOTIDE SEQUENCE</scope>
    <source>
        <strain evidence="6">1538</strain>
        <tissue evidence="6">Blood</tissue>
    </source>
</reference>
<dbReference type="SMART" id="SM00302">
    <property type="entry name" value="GED"/>
    <property type="match status" value="1"/>
</dbReference>
<dbReference type="InterPro" id="IPR022812">
    <property type="entry name" value="Dynamin"/>
</dbReference>
<dbReference type="Gene3D" id="3.40.50.300">
    <property type="entry name" value="P-loop containing nucleotide triphosphate hydrolases"/>
    <property type="match status" value="1"/>
</dbReference>
<dbReference type="PROSITE" id="PS51388">
    <property type="entry name" value="GED"/>
    <property type="match status" value="1"/>
</dbReference>
<dbReference type="Pfam" id="PF00350">
    <property type="entry name" value="Dynamin_N"/>
    <property type="match status" value="1"/>
</dbReference>
<dbReference type="SUPFAM" id="SSF52540">
    <property type="entry name" value="P-loop containing nucleoside triphosphate hydrolases"/>
    <property type="match status" value="1"/>
</dbReference>
<dbReference type="AlphaFoldDB" id="A0AAV3AT23"/>
<evidence type="ECO:0000313" key="7">
    <source>
        <dbReference type="Proteomes" id="UP001181693"/>
    </source>
</evidence>
<dbReference type="GO" id="GO:0003924">
    <property type="term" value="F:GTPase activity"/>
    <property type="evidence" value="ECO:0007669"/>
    <property type="project" value="InterPro"/>
</dbReference>
<dbReference type="GO" id="GO:0008017">
    <property type="term" value="F:microtubule binding"/>
    <property type="evidence" value="ECO:0007669"/>
    <property type="project" value="TreeGrafter"/>
</dbReference>
<dbReference type="GO" id="GO:0005737">
    <property type="term" value="C:cytoplasm"/>
    <property type="evidence" value="ECO:0007669"/>
    <property type="project" value="TreeGrafter"/>
</dbReference>
<dbReference type="PROSITE" id="PS51718">
    <property type="entry name" value="G_DYNAMIN_2"/>
    <property type="match status" value="1"/>
</dbReference>
<dbReference type="PANTHER" id="PTHR11566:SF231">
    <property type="entry name" value="INTERFERON-INDUCED GTP-BINDING PROTEIN MX"/>
    <property type="match status" value="1"/>
</dbReference>
<keyword evidence="1" id="KW-0547">Nucleotide-binding</keyword>
<dbReference type="FunFam" id="1.20.120.1240:FF:000007">
    <property type="entry name" value="Interferon-induced GTP-binding protein Mx1"/>
    <property type="match status" value="1"/>
</dbReference>
<dbReference type="GO" id="GO:0031623">
    <property type="term" value="P:receptor internalization"/>
    <property type="evidence" value="ECO:0007669"/>
    <property type="project" value="TreeGrafter"/>
</dbReference>